<dbReference type="GO" id="GO:0002143">
    <property type="term" value="P:tRNA wobble position uridine thiolation"/>
    <property type="evidence" value="ECO:0007669"/>
    <property type="project" value="TreeGrafter"/>
</dbReference>
<evidence type="ECO:0000313" key="15">
    <source>
        <dbReference type="Proteomes" id="UP000193411"/>
    </source>
</evidence>
<evidence type="ECO:0000256" key="2">
    <source>
        <dbReference type="ARBA" id="ARBA00006191"/>
    </source>
</evidence>
<evidence type="ECO:0000256" key="11">
    <source>
        <dbReference type="ARBA" id="ARBA00049564"/>
    </source>
</evidence>
<dbReference type="EMBL" id="MCFL01000043">
    <property type="protein sequence ID" value="ORZ32715.1"/>
    <property type="molecule type" value="Genomic_DNA"/>
</dbReference>
<evidence type="ECO:0000256" key="3">
    <source>
        <dbReference type="ARBA" id="ARBA00011953"/>
    </source>
</evidence>
<accession>A0A1Y2HDU3</accession>
<dbReference type="Pfam" id="PF20258">
    <property type="entry name" value="tRNA_Me_trans_C"/>
    <property type="match status" value="1"/>
</dbReference>
<keyword evidence="15" id="KW-1185">Reference proteome</keyword>
<comment type="catalytic activity">
    <reaction evidence="11">
        <text>5-taurinomethyluridine(34) in tRNA + S-sulfanyl-L-cysteinyl-[protein] + AH2 + ATP = 5-taurinomethyl-2-thiouridine(34) in tRNA + L-cysteinyl-[protein] + A + AMP + diphosphate + H(+)</text>
        <dbReference type="Rhea" id="RHEA:47040"/>
        <dbReference type="Rhea" id="RHEA-COMP:10131"/>
        <dbReference type="Rhea" id="RHEA-COMP:11726"/>
        <dbReference type="Rhea" id="RHEA-COMP:11732"/>
        <dbReference type="Rhea" id="RHEA-COMP:11733"/>
        <dbReference type="ChEBI" id="CHEBI:13193"/>
        <dbReference type="ChEBI" id="CHEBI:15378"/>
        <dbReference type="ChEBI" id="CHEBI:17499"/>
        <dbReference type="ChEBI" id="CHEBI:29950"/>
        <dbReference type="ChEBI" id="CHEBI:30616"/>
        <dbReference type="ChEBI" id="CHEBI:33019"/>
        <dbReference type="ChEBI" id="CHEBI:61963"/>
        <dbReference type="ChEBI" id="CHEBI:87171"/>
        <dbReference type="ChEBI" id="CHEBI:87172"/>
        <dbReference type="ChEBI" id="CHEBI:456215"/>
        <dbReference type="EC" id="2.8.1.14"/>
    </reaction>
</comment>
<dbReference type="Pfam" id="PF03054">
    <property type="entry name" value="tRNA_Me_trans"/>
    <property type="match status" value="1"/>
</dbReference>
<name>A0A1Y2HDU3_9FUNG</name>
<evidence type="ECO:0000256" key="8">
    <source>
        <dbReference type="ARBA" id="ARBA00022840"/>
    </source>
</evidence>
<keyword evidence="10" id="KW-1015">Disulfide bond</keyword>
<comment type="similarity">
    <text evidence="2">Belongs to the MnmA/TRMU family.</text>
</comment>
<dbReference type="InterPro" id="IPR023382">
    <property type="entry name" value="MnmA-like_central_sf"/>
</dbReference>
<protein>
    <recommendedName>
        <fullName evidence="3">tRNA-5-taurinomethyluridine 2-sulfurtransferase</fullName>
        <ecNumber evidence="3">2.8.1.14</ecNumber>
    </recommendedName>
</protein>
<evidence type="ECO:0000313" key="14">
    <source>
        <dbReference type="EMBL" id="ORZ32715.1"/>
    </source>
</evidence>
<organism evidence="14 15">
    <name type="scientific">Catenaria anguillulae PL171</name>
    <dbReference type="NCBI Taxonomy" id="765915"/>
    <lineage>
        <taxon>Eukaryota</taxon>
        <taxon>Fungi</taxon>
        <taxon>Fungi incertae sedis</taxon>
        <taxon>Blastocladiomycota</taxon>
        <taxon>Blastocladiomycetes</taxon>
        <taxon>Blastocladiales</taxon>
        <taxon>Catenariaceae</taxon>
        <taxon>Catenaria</taxon>
    </lineage>
</organism>
<dbReference type="AlphaFoldDB" id="A0A1Y2HDU3"/>
<dbReference type="Pfam" id="PF20259">
    <property type="entry name" value="tRNA_Me_trans_M"/>
    <property type="match status" value="1"/>
</dbReference>
<evidence type="ECO:0000256" key="6">
    <source>
        <dbReference type="ARBA" id="ARBA00022694"/>
    </source>
</evidence>
<dbReference type="InterPro" id="IPR046884">
    <property type="entry name" value="MnmA-like_central"/>
</dbReference>
<evidence type="ECO:0000256" key="4">
    <source>
        <dbReference type="ARBA" id="ARBA00022555"/>
    </source>
</evidence>
<dbReference type="STRING" id="765915.A0A1Y2HDU3"/>
<dbReference type="GO" id="GO:0000049">
    <property type="term" value="F:tRNA binding"/>
    <property type="evidence" value="ECO:0007669"/>
    <property type="project" value="UniProtKB-KW"/>
</dbReference>
<dbReference type="NCBIfam" id="TIGR00420">
    <property type="entry name" value="trmU"/>
    <property type="match status" value="1"/>
</dbReference>
<evidence type="ECO:0000256" key="10">
    <source>
        <dbReference type="ARBA" id="ARBA00023157"/>
    </source>
</evidence>
<comment type="caution">
    <text evidence="14">The sequence shown here is derived from an EMBL/GenBank/DDBJ whole genome shotgun (WGS) entry which is preliminary data.</text>
</comment>
<dbReference type="PANTHER" id="PTHR11933">
    <property type="entry name" value="TRNA 5-METHYLAMINOMETHYL-2-THIOURIDYLATE -METHYLTRANSFERASE"/>
    <property type="match status" value="1"/>
</dbReference>
<feature type="domain" description="tRNA-specific 2-thiouridylase MnmA-like C-terminal" evidence="12">
    <location>
        <begin position="368"/>
        <end position="444"/>
    </location>
</feature>
<dbReference type="CDD" id="cd01998">
    <property type="entry name" value="MnmA_TRMU-like"/>
    <property type="match status" value="1"/>
</dbReference>
<keyword evidence="7" id="KW-0547">Nucleotide-binding</keyword>
<dbReference type="Gene3D" id="2.40.30.10">
    <property type="entry name" value="Translation factors"/>
    <property type="match status" value="1"/>
</dbReference>
<evidence type="ECO:0000259" key="13">
    <source>
        <dbReference type="Pfam" id="PF20259"/>
    </source>
</evidence>
<keyword evidence="6" id="KW-0819">tRNA processing</keyword>
<dbReference type="SUPFAM" id="SSF52402">
    <property type="entry name" value="Adenine nucleotide alpha hydrolases-like"/>
    <property type="match status" value="1"/>
</dbReference>
<evidence type="ECO:0000256" key="9">
    <source>
        <dbReference type="ARBA" id="ARBA00022884"/>
    </source>
</evidence>
<evidence type="ECO:0000259" key="12">
    <source>
        <dbReference type="Pfam" id="PF20258"/>
    </source>
</evidence>
<gene>
    <name evidence="14" type="ORF">BCR44DRAFT_43178</name>
</gene>
<dbReference type="Proteomes" id="UP000193411">
    <property type="component" value="Unassembled WGS sequence"/>
</dbReference>
<keyword evidence="5" id="KW-0808">Transferase</keyword>
<dbReference type="NCBIfam" id="NF001138">
    <property type="entry name" value="PRK00143.1"/>
    <property type="match status" value="1"/>
</dbReference>
<evidence type="ECO:0000256" key="1">
    <source>
        <dbReference type="ARBA" id="ARBA00003986"/>
    </source>
</evidence>
<dbReference type="PANTHER" id="PTHR11933:SF5">
    <property type="entry name" value="MITOCHONDRIAL TRNA-SPECIFIC 2-THIOURIDYLASE 1"/>
    <property type="match status" value="1"/>
</dbReference>
<dbReference type="OrthoDB" id="3685at2759"/>
<feature type="domain" description="tRNA-specific 2-thiouridylase MnmA-like central" evidence="13">
    <location>
        <begin position="294"/>
        <end position="352"/>
    </location>
</feature>
<comment type="function">
    <text evidence="1">Catalyzes the 2-thiolation of uridine at the wobble position (U34) of mitochondrial tRNA(Lys), tRNA(Glu) and tRNA(Gln). Required for the formation of 5-taurinomethyl-2-thiouridine (tm5s2U) of mitochondrial tRNA(Lys), tRNA(Glu), and tRNA(Gln) at the wobble position. ATP is required to activate the C2 atom of the wobble base.</text>
</comment>
<evidence type="ECO:0000256" key="7">
    <source>
        <dbReference type="ARBA" id="ARBA00022741"/>
    </source>
</evidence>
<keyword evidence="4" id="KW-0820">tRNA-binding</keyword>
<sequence length="453" mass="49962">MYRFQASTGLAAISHAAPLLPISRRLALASWHRRQAPSRPHCCQQTQGLQTYSTITAAAVAPTLPPWLRSLRLPPNARIALAMSGGVDSALCAHLLANHPGVQSVTGIYMRNWDAQDETGECTSDADWAAVREACHIVGIPCERVDFVSEYWGRVFEHRVLEDGYARGRTPNPDVWCNREIKFGVMYERVFGGLANGKSKSRFDVLATGHYARTVPDGMGKVQLARAVDTVKDQSYFLAAVEGKVLPQVVFPLGGVRSKAEVKALARSVGLGKFADKKESMGICFIGKRKRFGDFLDGYIEQQPGKFVLEDGTILGPHLGLAKYTIGQSAQLASQPVKYFVARKSARSGNILLVPDRDHALLYTRRTKVQWVNWIHPENEQVATSGDGAVVARVRYQQTAVGCRLVKNQQEGMYEVEFDEPVRAVTPGQVLVVYKDDICLGCGIQVEEDDIDF</sequence>
<dbReference type="Gene3D" id="2.30.30.280">
    <property type="entry name" value="Adenine nucleotide alpha hydrolases-like domains"/>
    <property type="match status" value="1"/>
</dbReference>
<dbReference type="Gene3D" id="3.40.50.620">
    <property type="entry name" value="HUPs"/>
    <property type="match status" value="1"/>
</dbReference>
<proteinExistence type="inferred from homology"/>
<evidence type="ECO:0000256" key="5">
    <source>
        <dbReference type="ARBA" id="ARBA00022679"/>
    </source>
</evidence>
<dbReference type="InterPro" id="IPR004506">
    <property type="entry name" value="MnmA-like"/>
</dbReference>
<dbReference type="EC" id="2.8.1.14" evidence="3"/>
<dbReference type="GO" id="GO:0005739">
    <property type="term" value="C:mitochondrion"/>
    <property type="evidence" value="ECO:0007669"/>
    <property type="project" value="TreeGrafter"/>
</dbReference>
<dbReference type="InterPro" id="IPR046885">
    <property type="entry name" value="MnmA-like_C"/>
</dbReference>
<dbReference type="InterPro" id="IPR014729">
    <property type="entry name" value="Rossmann-like_a/b/a_fold"/>
</dbReference>
<dbReference type="GO" id="GO:0005524">
    <property type="term" value="F:ATP binding"/>
    <property type="evidence" value="ECO:0007669"/>
    <property type="project" value="UniProtKB-KW"/>
</dbReference>
<keyword evidence="8" id="KW-0067">ATP-binding</keyword>
<dbReference type="GO" id="GO:0016783">
    <property type="term" value="F:sulfurtransferase activity"/>
    <property type="evidence" value="ECO:0007669"/>
    <property type="project" value="InterPro"/>
</dbReference>
<reference evidence="14 15" key="1">
    <citation type="submission" date="2016-07" db="EMBL/GenBank/DDBJ databases">
        <title>Pervasive Adenine N6-methylation of Active Genes in Fungi.</title>
        <authorList>
            <consortium name="DOE Joint Genome Institute"/>
            <person name="Mondo S.J."/>
            <person name="Dannebaum R.O."/>
            <person name="Kuo R.C."/>
            <person name="Labutti K."/>
            <person name="Haridas S."/>
            <person name="Kuo A."/>
            <person name="Salamov A."/>
            <person name="Ahrendt S.R."/>
            <person name="Lipzen A."/>
            <person name="Sullivan W."/>
            <person name="Andreopoulos W.B."/>
            <person name="Clum A."/>
            <person name="Lindquist E."/>
            <person name="Daum C."/>
            <person name="Ramamoorthy G.K."/>
            <person name="Gryganskyi A."/>
            <person name="Culley D."/>
            <person name="Magnuson J.K."/>
            <person name="James T.Y."/>
            <person name="O'Malley M.A."/>
            <person name="Stajich J.E."/>
            <person name="Spatafora J.W."/>
            <person name="Visel A."/>
            <person name="Grigoriev I.V."/>
        </authorList>
    </citation>
    <scope>NUCLEOTIDE SEQUENCE [LARGE SCALE GENOMIC DNA]</scope>
    <source>
        <strain evidence="14 15">PL171</strain>
    </source>
</reference>
<keyword evidence="9" id="KW-0694">RNA-binding</keyword>